<dbReference type="InParanoid" id="D6U3E0"/>
<name>D6U3E0_KTERA</name>
<dbReference type="eggNOG" id="COG0456">
    <property type="taxonomic scope" value="Bacteria"/>
</dbReference>
<proteinExistence type="predicted"/>
<protein>
    <submittedName>
        <fullName evidence="4">GCN5-related N-acetyltransferase</fullName>
    </submittedName>
</protein>
<dbReference type="STRING" id="485913.Krac_1837"/>
<dbReference type="EMBL" id="ADVG01000004">
    <property type="protein sequence ID" value="EFH81144.1"/>
    <property type="molecule type" value="Genomic_DNA"/>
</dbReference>
<dbReference type="InterPro" id="IPR050832">
    <property type="entry name" value="Bact_Acetyltransf"/>
</dbReference>
<accession>D6U3E0</accession>
<evidence type="ECO:0000256" key="2">
    <source>
        <dbReference type="ARBA" id="ARBA00023315"/>
    </source>
</evidence>
<dbReference type="GO" id="GO:0016747">
    <property type="term" value="F:acyltransferase activity, transferring groups other than amino-acyl groups"/>
    <property type="evidence" value="ECO:0007669"/>
    <property type="project" value="InterPro"/>
</dbReference>
<dbReference type="Gene3D" id="3.40.630.30">
    <property type="match status" value="1"/>
</dbReference>
<keyword evidence="2" id="KW-0012">Acyltransferase</keyword>
<evidence type="ECO:0000313" key="4">
    <source>
        <dbReference type="EMBL" id="EFH81144.1"/>
    </source>
</evidence>
<evidence type="ECO:0000256" key="1">
    <source>
        <dbReference type="ARBA" id="ARBA00022679"/>
    </source>
</evidence>
<dbReference type="PROSITE" id="PS51186">
    <property type="entry name" value="GNAT"/>
    <property type="match status" value="2"/>
</dbReference>
<dbReference type="Pfam" id="PF00583">
    <property type="entry name" value="Acetyltransf_1"/>
    <property type="match status" value="2"/>
</dbReference>
<dbReference type="PANTHER" id="PTHR43877">
    <property type="entry name" value="AMINOALKYLPHOSPHONATE N-ACETYLTRANSFERASE-RELATED-RELATED"/>
    <property type="match status" value="1"/>
</dbReference>
<evidence type="ECO:0000259" key="3">
    <source>
        <dbReference type="PROSITE" id="PS51186"/>
    </source>
</evidence>
<dbReference type="AlphaFoldDB" id="D6U3E0"/>
<feature type="domain" description="N-acetyltransferase" evidence="3">
    <location>
        <begin position="189"/>
        <end position="331"/>
    </location>
</feature>
<dbReference type="Proteomes" id="UP000004508">
    <property type="component" value="Unassembled WGS sequence"/>
</dbReference>
<evidence type="ECO:0000313" key="5">
    <source>
        <dbReference type="Proteomes" id="UP000004508"/>
    </source>
</evidence>
<dbReference type="SUPFAM" id="SSF55729">
    <property type="entry name" value="Acyl-CoA N-acyltransferases (Nat)"/>
    <property type="match status" value="2"/>
</dbReference>
<dbReference type="CDD" id="cd04301">
    <property type="entry name" value="NAT_SF"/>
    <property type="match status" value="2"/>
</dbReference>
<keyword evidence="1 4" id="KW-0808">Transferase</keyword>
<comment type="caution">
    <text evidence="4">The sequence shown here is derived from an EMBL/GenBank/DDBJ whole genome shotgun (WGS) entry which is preliminary data.</text>
</comment>
<keyword evidence="5" id="KW-1185">Reference proteome</keyword>
<sequence length="331" mass="37498">MQKGTNILMSQTKSYLTLPDAPAIPGLAFRLFQGAVDFPAIKAVRKQIQAVDGDIWLPGPDTDSDPVCNPLQDCLFVEVDGQVIGYTWLVWWTENFLELFLSLGWLVPEWRRKGIGRTLLRWQERRIRQIAEMHPTTKPCVFGGNADETQPGNRALLLSEGYTVAFTMVWMTCQLPTEPIHLAPLPDGLEIRPVERDQLPAIYAANEEAFSESDGGHEIESYETWLRDLGWPNLDTSLWVVAWDGDQIAGLVLSTSDEEGAHTPWVATLRPWRRRGLGKALMTRMLQRCQEHGITQADIGTRAENPGKSVHLYESVGYQVVQRMPRYRKPF</sequence>
<feature type="domain" description="N-acetyltransferase" evidence="3">
    <location>
        <begin position="27"/>
        <end position="176"/>
    </location>
</feature>
<dbReference type="InterPro" id="IPR016181">
    <property type="entry name" value="Acyl_CoA_acyltransferase"/>
</dbReference>
<gene>
    <name evidence="4" type="ORF">Krac_1837</name>
</gene>
<organism evidence="4 5">
    <name type="scientific">Ktedonobacter racemifer DSM 44963</name>
    <dbReference type="NCBI Taxonomy" id="485913"/>
    <lineage>
        <taxon>Bacteria</taxon>
        <taxon>Bacillati</taxon>
        <taxon>Chloroflexota</taxon>
        <taxon>Ktedonobacteria</taxon>
        <taxon>Ktedonobacterales</taxon>
        <taxon>Ktedonobacteraceae</taxon>
        <taxon>Ktedonobacter</taxon>
    </lineage>
</organism>
<reference evidence="4 5" key="1">
    <citation type="journal article" date="2011" name="Stand. Genomic Sci.">
        <title>Non-contiguous finished genome sequence and contextual data of the filamentous soil bacterium Ktedonobacter racemifer type strain (SOSP1-21).</title>
        <authorList>
            <person name="Chang Y.J."/>
            <person name="Land M."/>
            <person name="Hauser L."/>
            <person name="Chertkov O."/>
            <person name="Del Rio T.G."/>
            <person name="Nolan M."/>
            <person name="Copeland A."/>
            <person name="Tice H."/>
            <person name="Cheng J.F."/>
            <person name="Lucas S."/>
            <person name="Han C."/>
            <person name="Goodwin L."/>
            <person name="Pitluck S."/>
            <person name="Ivanova N."/>
            <person name="Ovchinikova G."/>
            <person name="Pati A."/>
            <person name="Chen A."/>
            <person name="Palaniappan K."/>
            <person name="Mavromatis K."/>
            <person name="Liolios K."/>
            <person name="Brettin T."/>
            <person name="Fiebig A."/>
            <person name="Rohde M."/>
            <person name="Abt B."/>
            <person name="Goker M."/>
            <person name="Detter J.C."/>
            <person name="Woyke T."/>
            <person name="Bristow J."/>
            <person name="Eisen J.A."/>
            <person name="Markowitz V."/>
            <person name="Hugenholtz P."/>
            <person name="Kyrpides N.C."/>
            <person name="Klenk H.P."/>
            <person name="Lapidus A."/>
        </authorList>
    </citation>
    <scope>NUCLEOTIDE SEQUENCE [LARGE SCALE GENOMIC DNA]</scope>
    <source>
        <strain evidence="5">DSM 44963</strain>
    </source>
</reference>
<dbReference type="InterPro" id="IPR000182">
    <property type="entry name" value="GNAT_dom"/>
</dbReference>